<name>A0A8C5CLR1_GADMO</name>
<evidence type="ECO:0000259" key="2">
    <source>
        <dbReference type="Pfam" id="PF17208"/>
    </source>
</evidence>
<accession>A0A8C5CLR1</accession>
<sequence length="113" mass="12585">TLTQVPGRKRGRPPIRKLEFQHHYPEVLSALKVPKKRGRKPGFKLKPRMLMSPLADSAPSSTPEPELSSLPQDAAIVPRSATPQAHTAEQKRDFNSKHECIESASQSLLFHEG</sequence>
<feature type="compositionally biased region" description="Basic and acidic residues" evidence="1">
    <location>
        <begin position="88"/>
        <end position="97"/>
    </location>
</feature>
<dbReference type="AlphaFoldDB" id="A0A8C5CLR1"/>
<feature type="compositionally biased region" description="Low complexity" evidence="1">
    <location>
        <begin position="59"/>
        <end position="71"/>
    </location>
</feature>
<dbReference type="InterPro" id="IPR033763">
    <property type="entry name" value="SCML2_RBR"/>
</dbReference>
<keyword evidence="4" id="KW-1185">Reference proteome</keyword>
<dbReference type="GeneTree" id="ENSGT01010000229923"/>
<protein>
    <recommendedName>
        <fullName evidence="2">Polycomb group protein RNA binding region domain-containing protein</fullName>
    </recommendedName>
</protein>
<feature type="compositionally biased region" description="Basic residues" evidence="1">
    <location>
        <begin position="35"/>
        <end position="47"/>
    </location>
</feature>
<reference evidence="3" key="2">
    <citation type="submission" date="2025-09" db="UniProtKB">
        <authorList>
            <consortium name="Ensembl"/>
        </authorList>
    </citation>
    <scope>IDENTIFICATION</scope>
</reference>
<dbReference type="Pfam" id="PF17208">
    <property type="entry name" value="RBR"/>
    <property type="match status" value="1"/>
</dbReference>
<feature type="region of interest" description="Disordered" evidence="1">
    <location>
        <begin position="35"/>
        <end position="97"/>
    </location>
</feature>
<proteinExistence type="predicted"/>
<dbReference type="Ensembl" id="ENSGMOT00000056219.1">
    <property type="protein sequence ID" value="ENSGMOP00000064081.1"/>
    <property type="gene ID" value="ENSGMOG00000035117.1"/>
</dbReference>
<evidence type="ECO:0000313" key="3">
    <source>
        <dbReference type="Ensembl" id="ENSGMOP00000064081.1"/>
    </source>
</evidence>
<evidence type="ECO:0000313" key="4">
    <source>
        <dbReference type="Proteomes" id="UP000694546"/>
    </source>
</evidence>
<feature type="domain" description="Polycomb group protein RNA binding region" evidence="2">
    <location>
        <begin position="6"/>
        <end position="52"/>
    </location>
</feature>
<dbReference type="Proteomes" id="UP000694546">
    <property type="component" value="Chromosome 21"/>
</dbReference>
<reference evidence="3" key="1">
    <citation type="submission" date="2025-08" db="UniProtKB">
        <authorList>
            <consortium name="Ensembl"/>
        </authorList>
    </citation>
    <scope>IDENTIFICATION</scope>
</reference>
<organism evidence="3 4">
    <name type="scientific">Gadus morhua</name>
    <name type="common">Atlantic cod</name>
    <dbReference type="NCBI Taxonomy" id="8049"/>
    <lineage>
        <taxon>Eukaryota</taxon>
        <taxon>Metazoa</taxon>
        <taxon>Chordata</taxon>
        <taxon>Craniata</taxon>
        <taxon>Vertebrata</taxon>
        <taxon>Euteleostomi</taxon>
        <taxon>Actinopterygii</taxon>
        <taxon>Neopterygii</taxon>
        <taxon>Teleostei</taxon>
        <taxon>Neoteleostei</taxon>
        <taxon>Acanthomorphata</taxon>
        <taxon>Zeiogadaria</taxon>
        <taxon>Gadariae</taxon>
        <taxon>Gadiformes</taxon>
        <taxon>Gadoidei</taxon>
        <taxon>Gadidae</taxon>
        <taxon>Gadus</taxon>
    </lineage>
</organism>
<evidence type="ECO:0000256" key="1">
    <source>
        <dbReference type="SAM" id="MobiDB-lite"/>
    </source>
</evidence>